<dbReference type="PANTHER" id="PTHR43669">
    <property type="entry name" value="5-KETO-D-GLUCONATE 5-REDUCTASE"/>
    <property type="match status" value="1"/>
</dbReference>
<accession>A0A423VFX9</accession>
<dbReference type="PANTHER" id="PTHR43669:SF4">
    <property type="entry name" value="SHORT-CHAIN DEHYDROGENASE"/>
    <property type="match status" value="1"/>
</dbReference>
<evidence type="ECO:0000313" key="4">
    <source>
        <dbReference type="Proteomes" id="UP000283895"/>
    </source>
</evidence>
<keyword evidence="4" id="KW-1185">Reference proteome</keyword>
<dbReference type="Proteomes" id="UP000283895">
    <property type="component" value="Unassembled WGS sequence"/>
</dbReference>
<dbReference type="InterPro" id="IPR036291">
    <property type="entry name" value="NAD(P)-bd_dom_sf"/>
</dbReference>
<dbReference type="EMBL" id="LKEA01000067">
    <property type="protein sequence ID" value="ROV89851.1"/>
    <property type="molecule type" value="Genomic_DNA"/>
</dbReference>
<dbReference type="STRING" id="356882.A0A423VFX9"/>
<evidence type="ECO:0000256" key="2">
    <source>
        <dbReference type="ARBA" id="ARBA00023002"/>
    </source>
</evidence>
<comment type="caution">
    <text evidence="3">The sequence shown here is derived from an EMBL/GenBank/DDBJ whole genome shotgun (WGS) entry which is preliminary data.</text>
</comment>
<comment type="similarity">
    <text evidence="1">Belongs to the short-chain dehydrogenases/reductases (SDR) family.</text>
</comment>
<sequence>MASHPVVLILGAGPRIGAAVAEKFASNGYKVAIASRKGTGSKTAEGFHSFKADLSKPESIPALFSEVKAAFNAAPSVVVYNAPSLTPPPDKDSLFSIPAERFAFDLNVNTISPYVAAQEAIKGWESLPKEAKKSFIYTGNILNVAVLPVPMMVDLGVGKSASAYWLGVADATLSAKGFRFFYADERNGDGQMKGMALDGPAHGDFYLQLATHEGNVPWHATFVKDKGYVKF</sequence>
<dbReference type="SUPFAM" id="SSF51735">
    <property type="entry name" value="NAD(P)-binding Rossmann-fold domains"/>
    <property type="match status" value="1"/>
</dbReference>
<proteinExistence type="inferred from homology"/>
<name>A0A423VFX9_9PEZI</name>
<dbReference type="Pfam" id="PF13561">
    <property type="entry name" value="adh_short_C2"/>
    <property type="match status" value="1"/>
</dbReference>
<protein>
    <submittedName>
        <fullName evidence="3">Uncharacterized protein</fullName>
    </submittedName>
</protein>
<evidence type="ECO:0000256" key="1">
    <source>
        <dbReference type="ARBA" id="ARBA00006484"/>
    </source>
</evidence>
<reference evidence="3 4" key="1">
    <citation type="submission" date="2015-09" db="EMBL/GenBank/DDBJ databases">
        <title>Host preference determinants of Valsa canker pathogens revealed by comparative genomics.</title>
        <authorList>
            <person name="Yin Z."/>
            <person name="Huang L."/>
        </authorList>
    </citation>
    <scope>NUCLEOTIDE SEQUENCE [LARGE SCALE GENOMIC DNA]</scope>
    <source>
        <strain evidence="3 4">03-1</strain>
    </source>
</reference>
<organism evidence="3 4">
    <name type="scientific">Cytospora schulzeri</name>
    <dbReference type="NCBI Taxonomy" id="448051"/>
    <lineage>
        <taxon>Eukaryota</taxon>
        <taxon>Fungi</taxon>
        <taxon>Dikarya</taxon>
        <taxon>Ascomycota</taxon>
        <taxon>Pezizomycotina</taxon>
        <taxon>Sordariomycetes</taxon>
        <taxon>Sordariomycetidae</taxon>
        <taxon>Diaporthales</taxon>
        <taxon>Cytosporaceae</taxon>
        <taxon>Cytospora</taxon>
    </lineage>
</organism>
<evidence type="ECO:0000313" key="3">
    <source>
        <dbReference type="EMBL" id="ROV89851.1"/>
    </source>
</evidence>
<gene>
    <name evidence="3" type="ORF">VMCG_09491</name>
</gene>
<dbReference type="AlphaFoldDB" id="A0A423VFX9"/>
<dbReference type="GO" id="GO:0016491">
    <property type="term" value="F:oxidoreductase activity"/>
    <property type="evidence" value="ECO:0007669"/>
    <property type="project" value="UniProtKB-KW"/>
</dbReference>
<dbReference type="OrthoDB" id="5336600at2759"/>
<keyword evidence="2" id="KW-0560">Oxidoreductase</keyword>
<dbReference type="InterPro" id="IPR002347">
    <property type="entry name" value="SDR_fam"/>
</dbReference>
<dbReference type="CDD" id="cd05233">
    <property type="entry name" value="SDR_c"/>
    <property type="match status" value="1"/>
</dbReference>
<dbReference type="Gene3D" id="3.40.50.720">
    <property type="entry name" value="NAD(P)-binding Rossmann-like Domain"/>
    <property type="match status" value="1"/>
</dbReference>